<keyword evidence="1" id="KW-0479">Metal-binding</keyword>
<dbReference type="GO" id="GO:0008270">
    <property type="term" value="F:zinc ion binding"/>
    <property type="evidence" value="ECO:0007669"/>
    <property type="project" value="UniProtKB-KW"/>
</dbReference>
<dbReference type="InterPro" id="IPR022755">
    <property type="entry name" value="Znf_C2H2_jaz"/>
</dbReference>
<dbReference type="GO" id="GO:0005634">
    <property type="term" value="C:nucleus"/>
    <property type="evidence" value="ECO:0007669"/>
    <property type="project" value="TreeGrafter"/>
</dbReference>
<dbReference type="PANTHER" id="PTHR24409">
    <property type="entry name" value="ZINC FINGER PROTEIN 142"/>
    <property type="match status" value="1"/>
</dbReference>
<proteinExistence type="predicted"/>
<dbReference type="Pfam" id="PF12171">
    <property type="entry name" value="zf-C2H2_jaz"/>
    <property type="match status" value="1"/>
</dbReference>
<dbReference type="PROSITE" id="PS50157">
    <property type="entry name" value="ZINC_FINGER_C2H2_2"/>
    <property type="match status" value="1"/>
</dbReference>
<dbReference type="InterPro" id="IPR013087">
    <property type="entry name" value="Znf_C2H2_type"/>
</dbReference>
<feature type="domain" description="C2H2-type" evidence="6">
    <location>
        <begin position="60"/>
        <end position="88"/>
    </location>
</feature>
<dbReference type="AlphaFoldDB" id="A0A8H6S8C4"/>
<keyword evidence="4" id="KW-0862">Zinc</keyword>
<accession>A0A8H6S8C4</accession>
<dbReference type="GO" id="GO:0000981">
    <property type="term" value="F:DNA-binding transcription factor activity, RNA polymerase II-specific"/>
    <property type="evidence" value="ECO:0007669"/>
    <property type="project" value="TreeGrafter"/>
</dbReference>
<keyword evidence="8" id="KW-1185">Reference proteome</keyword>
<gene>
    <name evidence="7" type="ORF">MIND_01009800</name>
</gene>
<dbReference type="SUPFAM" id="SSF57667">
    <property type="entry name" value="beta-beta-alpha zinc fingers"/>
    <property type="match status" value="1"/>
</dbReference>
<name>A0A8H6S8C4_9AGAR</name>
<evidence type="ECO:0000313" key="8">
    <source>
        <dbReference type="Proteomes" id="UP000636479"/>
    </source>
</evidence>
<dbReference type="SUPFAM" id="SSF57850">
    <property type="entry name" value="RING/U-box"/>
    <property type="match status" value="1"/>
</dbReference>
<dbReference type="PROSITE" id="PS00028">
    <property type="entry name" value="ZINC_FINGER_C2H2_1"/>
    <property type="match status" value="1"/>
</dbReference>
<dbReference type="OrthoDB" id="6077919at2759"/>
<dbReference type="Proteomes" id="UP000636479">
    <property type="component" value="Unassembled WGS sequence"/>
</dbReference>
<keyword evidence="2" id="KW-0677">Repeat</keyword>
<dbReference type="GO" id="GO:0000977">
    <property type="term" value="F:RNA polymerase II transcription regulatory region sequence-specific DNA binding"/>
    <property type="evidence" value="ECO:0007669"/>
    <property type="project" value="TreeGrafter"/>
</dbReference>
<dbReference type="InterPro" id="IPR001841">
    <property type="entry name" value="Znf_RING"/>
</dbReference>
<comment type="caution">
    <text evidence="7">The sequence shown here is derived from an EMBL/GenBank/DDBJ whole genome shotgun (WGS) entry which is preliminary data.</text>
</comment>
<dbReference type="EMBL" id="JACAZF010000009">
    <property type="protein sequence ID" value="KAF7294724.1"/>
    <property type="molecule type" value="Genomic_DNA"/>
</dbReference>
<evidence type="ECO:0000256" key="2">
    <source>
        <dbReference type="ARBA" id="ARBA00022737"/>
    </source>
</evidence>
<protein>
    <recommendedName>
        <fullName evidence="6">C2H2-type domain-containing protein</fullName>
    </recommendedName>
</protein>
<evidence type="ECO:0000256" key="1">
    <source>
        <dbReference type="ARBA" id="ARBA00022723"/>
    </source>
</evidence>
<dbReference type="PANTHER" id="PTHR24409:SF295">
    <property type="entry name" value="AZ2-RELATED"/>
    <property type="match status" value="1"/>
</dbReference>
<dbReference type="SMART" id="SM00184">
    <property type="entry name" value="RING"/>
    <property type="match status" value="1"/>
</dbReference>
<reference evidence="7" key="1">
    <citation type="submission" date="2020-05" db="EMBL/GenBank/DDBJ databases">
        <title>Mycena genomes resolve the evolution of fungal bioluminescence.</title>
        <authorList>
            <person name="Tsai I.J."/>
        </authorList>
    </citation>
    <scope>NUCLEOTIDE SEQUENCE</scope>
    <source>
        <strain evidence="7">171206Taipei</strain>
    </source>
</reference>
<dbReference type="InterPro" id="IPR036236">
    <property type="entry name" value="Znf_C2H2_sf"/>
</dbReference>
<dbReference type="RefSeq" id="XP_037216087.1">
    <property type="nucleotide sequence ID" value="XM_037366693.1"/>
</dbReference>
<keyword evidence="3 5" id="KW-0863">Zinc-finger</keyword>
<evidence type="ECO:0000256" key="5">
    <source>
        <dbReference type="PROSITE-ProRule" id="PRU00042"/>
    </source>
</evidence>
<dbReference type="Gene3D" id="3.30.40.10">
    <property type="entry name" value="Zinc/RING finger domain, C3HC4 (zinc finger)"/>
    <property type="match status" value="1"/>
</dbReference>
<evidence type="ECO:0000313" key="7">
    <source>
        <dbReference type="EMBL" id="KAF7294724.1"/>
    </source>
</evidence>
<dbReference type="Gene3D" id="3.30.160.60">
    <property type="entry name" value="Classic Zinc Finger"/>
    <property type="match status" value="2"/>
</dbReference>
<dbReference type="SMART" id="SM00355">
    <property type="entry name" value="ZnF_C2H2"/>
    <property type="match status" value="3"/>
</dbReference>
<dbReference type="InterPro" id="IPR013083">
    <property type="entry name" value="Znf_RING/FYVE/PHD"/>
</dbReference>
<evidence type="ECO:0000256" key="4">
    <source>
        <dbReference type="ARBA" id="ARBA00022833"/>
    </source>
</evidence>
<evidence type="ECO:0000259" key="6">
    <source>
        <dbReference type="PROSITE" id="PS50157"/>
    </source>
</evidence>
<organism evidence="7 8">
    <name type="scientific">Mycena indigotica</name>
    <dbReference type="NCBI Taxonomy" id="2126181"/>
    <lineage>
        <taxon>Eukaryota</taxon>
        <taxon>Fungi</taxon>
        <taxon>Dikarya</taxon>
        <taxon>Basidiomycota</taxon>
        <taxon>Agaricomycotina</taxon>
        <taxon>Agaricomycetes</taxon>
        <taxon>Agaricomycetidae</taxon>
        <taxon>Agaricales</taxon>
        <taxon>Marasmiineae</taxon>
        <taxon>Mycenaceae</taxon>
        <taxon>Mycena</taxon>
    </lineage>
</organism>
<sequence length="213" mass="24001">MSSSFDVKYCSLCDAYFYSQEMLQAHISSSRRHPKCLACNKSFLNNNSLRNHFVLSPKHHYCRICQKHFKAASGLRIHLDFAHDESDEEDDLRPEGWEDEQAYEEDLALSGNEIPIPEEELNALSIGRSNLVEWPDPTIGALRLRCPICLSHRSDMSATRCGHIFCSASVLSPFSIKHNLMNKSAALLTFSKTQNGVPLVVNLRSQLSCALCL</sequence>
<evidence type="ECO:0000256" key="3">
    <source>
        <dbReference type="ARBA" id="ARBA00022771"/>
    </source>
</evidence>
<dbReference type="GeneID" id="59349209"/>